<sequence length="170" mass="19639">MHTLSDSSAISIDVEDLFFWIPHIHILPAVKEWMTLENDEMDFKNTCRLYGAFVFSFKFFGNMSRRGGACAKVGCLYWHSSGHNFEQYISCKADRVLDKDFNSMMNKVFRYGDDYLVIFDKASSLRPTVGILRRLGLNFTVETLKDGCIQCLDLSVQFGRGRTCWVYVPR</sequence>
<protein>
    <submittedName>
        <fullName evidence="1">Uncharacterized protein</fullName>
    </submittedName>
</protein>
<organism evidence="1 2">
    <name type="scientific">Haemaphysalis longicornis</name>
    <name type="common">Bush tick</name>
    <dbReference type="NCBI Taxonomy" id="44386"/>
    <lineage>
        <taxon>Eukaryota</taxon>
        <taxon>Metazoa</taxon>
        <taxon>Ecdysozoa</taxon>
        <taxon>Arthropoda</taxon>
        <taxon>Chelicerata</taxon>
        <taxon>Arachnida</taxon>
        <taxon>Acari</taxon>
        <taxon>Parasitiformes</taxon>
        <taxon>Ixodida</taxon>
        <taxon>Ixodoidea</taxon>
        <taxon>Ixodidae</taxon>
        <taxon>Haemaphysalinae</taxon>
        <taxon>Haemaphysalis</taxon>
    </lineage>
</organism>
<dbReference type="EMBL" id="JABSTR010000002">
    <property type="protein sequence ID" value="KAH9363294.1"/>
    <property type="molecule type" value="Genomic_DNA"/>
</dbReference>
<name>A0A9J6FAH2_HAELO</name>
<dbReference type="VEuPathDB" id="VectorBase:HLOH_061606"/>
<keyword evidence="2" id="KW-1185">Reference proteome</keyword>
<accession>A0A9J6FAH2</accession>
<dbReference type="AlphaFoldDB" id="A0A9J6FAH2"/>
<evidence type="ECO:0000313" key="1">
    <source>
        <dbReference type="EMBL" id="KAH9363294.1"/>
    </source>
</evidence>
<gene>
    <name evidence="1" type="ORF">HPB48_006400</name>
</gene>
<proteinExistence type="predicted"/>
<comment type="caution">
    <text evidence="1">The sequence shown here is derived from an EMBL/GenBank/DDBJ whole genome shotgun (WGS) entry which is preliminary data.</text>
</comment>
<dbReference type="Proteomes" id="UP000821853">
    <property type="component" value="Chromosome 10"/>
</dbReference>
<reference evidence="1 2" key="1">
    <citation type="journal article" date="2020" name="Cell">
        <title>Large-Scale Comparative Analyses of Tick Genomes Elucidate Their Genetic Diversity and Vector Capacities.</title>
        <authorList>
            <consortium name="Tick Genome and Microbiome Consortium (TIGMIC)"/>
            <person name="Jia N."/>
            <person name="Wang J."/>
            <person name="Shi W."/>
            <person name="Du L."/>
            <person name="Sun Y."/>
            <person name="Zhan W."/>
            <person name="Jiang J.F."/>
            <person name="Wang Q."/>
            <person name="Zhang B."/>
            <person name="Ji P."/>
            <person name="Bell-Sakyi L."/>
            <person name="Cui X.M."/>
            <person name="Yuan T.T."/>
            <person name="Jiang B.G."/>
            <person name="Yang W.F."/>
            <person name="Lam T.T."/>
            <person name="Chang Q.C."/>
            <person name="Ding S.J."/>
            <person name="Wang X.J."/>
            <person name="Zhu J.G."/>
            <person name="Ruan X.D."/>
            <person name="Zhao L."/>
            <person name="Wei J.T."/>
            <person name="Ye R.Z."/>
            <person name="Que T.C."/>
            <person name="Du C.H."/>
            <person name="Zhou Y.H."/>
            <person name="Cheng J.X."/>
            <person name="Dai P.F."/>
            <person name="Guo W.B."/>
            <person name="Han X.H."/>
            <person name="Huang E.J."/>
            <person name="Li L.F."/>
            <person name="Wei W."/>
            <person name="Gao Y.C."/>
            <person name="Liu J.Z."/>
            <person name="Shao H.Z."/>
            <person name="Wang X."/>
            <person name="Wang C.C."/>
            <person name="Yang T.C."/>
            <person name="Huo Q.B."/>
            <person name="Li W."/>
            <person name="Chen H.Y."/>
            <person name="Chen S.E."/>
            <person name="Zhou L.G."/>
            <person name="Ni X.B."/>
            <person name="Tian J.H."/>
            <person name="Sheng Y."/>
            <person name="Liu T."/>
            <person name="Pan Y.S."/>
            <person name="Xia L.Y."/>
            <person name="Li J."/>
            <person name="Zhao F."/>
            <person name="Cao W.C."/>
        </authorList>
    </citation>
    <scope>NUCLEOTIDE SEQUENCE [LARGE SCALE GENOMIC DNA]</scope>
    <source>
        <strain evidence="1">HaeL-2018</strain>
    </source>
</reference>
<evidence type="ECO:0000313" key="2">
    <source>
        <dbReference type="Proteomes" id="UP000821853"/>
    </source>
</evidence>